<dbReference type="GO" id="GO:0017148">
    <property type="term" value="P:negative regulation of translation"/>
    <property type="evidence" value="ECO:0007669"/>
    <property type="project" value="TreeGrafter"/>
</dbReference>
<dbReference type="FunFam" id="3.90.1180.10:FF:000001">
    <property type="entry name" value="50S ribosomal protein L13"/>
    <property type="match status" value="1"/>
</dbReference>
<dbReference type="Gene3D" id="3.90.1180.10">
    <property type="entry name" value="Ribosomal protein L13"/>
    <property type="match status" value="1"/>
</dbReference>
<protein>
    <recommendedName>
        <fullName evidence="5 6">Large ribosomal subunit protein uL13</fullName>
    </recommendedName>
</protein>
<dbReference type="HAMAP" id="MF_01366">
    <property type="entry name" value="Ribosomal_uL13"/>
    <property type="match status" value="1"/>
</dbReference>
<keyword evidence="4 6" id="KW-0687">Ribonucleoprotein</keyword>
<name>A0A6C2U6C2_PONDE</name>
<dbReference type="InterPro" id="IPR005822">
    <property type="entry name" value="Ribosomal_uL13"/>
</dbReference>
<evidence type="ECO:0000256" key="2">
    <source>
        <dbReference type="ARBA" id="ARBA00011838"/>
    </source>
</evidence>
<dbReference type="PANTHER" id="PTHR11545:SF2">
    <property type="entry name" value="LARGE RIBOSOMAL SUBUNIT PROTEIN UL13M"/>
    <property type="match status" value="1"/>
</dbReference>
<sequence length="144" mass="16244">MKTFMPKEADIKREWLVVDATDKPAGRLAVVIADALRGRDKPTYTPHVDTGAFVVVVNCEKIKLTGNKEDKKIYQDYSGYSSGRTETTAREIREKNPERIIVQAVKGMLPTNRQSRQTMTRLKVYAGAEHPHAAQQVKELALNF</sequence>
<comment type="function">
    <text evidence="6 8">This protein is one of the early assembly proteins of the 50S ribosomal subunit, although it is not seen to bind rRNA by itself. It is important during the early stages of 50S assembly.</text>
</comment>
<gene>
    <name evidence="6 8 9" type="primary">rplM</name>
    <name evidence="9" type="ORF">PDESU_03554</name>
</gene>
<organism evidence="9 10">
    <name type="scientific">Pontiella desulfatans</name>
    <dbReference type="NCBI Taxonomy" id="2750659"/>
    <lineage>
        <taxon>Bacteria</taxon>
        <taxon>Pseudomonadati</taxon>
        <taxon>Kiritimatiellota</taxon>
        <taxon>Kiritimatiellia</taxon>
        <taxon>Kiritimatiellales</taxon>
        <taxon>Pontiellaceae</taxon>
        <taxon>Pontiella</taxon>
    </lineage>
</organism>
<reference evidence="9 10" key="1">
    <citation type="submission" date="2019-04" db="EMBL/GenBank/DDBJ databases">
        <authorList>
            <person name="Van Vliet M D."/>
        </authorList>
    </citation>
    <scope>NUCLEOTIDE SEQUENCE [LARGE SCALE GENOMIC DNA]</scope>
    <source>
        <strain evidence="9 10">F1</strain>
    </source>
</reference>
<dbReference type="GO" id="GO:0022625">
    <property type="term" value="C:cytosolic large ribosomal subunit"/>
    <property type="evidence" value="ECO:0007669"/>
    <property type="project" value="TreeGrafter"/>
</dbReference>
<dbReference type="InterPro" id="IPR023563">
    <property type="entry name" value="Ribosomal_uL13_CS"/>
</dbReference>
<evidence type="ECO:0000313" key="9">
    <source>
        <dbReference type="EMBL" id="VGO14974.1"/>
    </source>
</evidence>
<dbReference type="AlphaFoldDB" id="A0A6C2U6C2"/>
<dbReference type="InterPro" id="IPR036899">
    <property type="entry name" value="Ribosomal_uL13_sf"/>
</dbReference>
<dbReference type="PROSITE" id="PS00783">
    <property type="entry name" value="RIBOSOMAL_L13"/>
    <property type="match status" value="1"/>
</dbReference>
<evidence type="ECO:0000256" key="6">
    <source>
        <dbReference type="HAMAP-Rule" id="MF_01366"/>
    </source>
</evidence>
<dbReference type="GO" id="GO:0006412">
    <property type="term" value="P:translation"/>
    <property type="evidence" value="ECO:0007669"/>
    <property type="project" value="UniProtKB-UniRule"/>
</dbReference>
<dbReference type="SUPFAM" id="SSF52161">
    <property type="entry name" value="Ribosomal protein L13"/>
    <property type="match status" value="1"/>
</dbReference>
<proteinExistence type="inferred from homology"/>
<dbReference type="RefSeq" id="WP_136080592.1">
    <property type="nucleotide sequence ID" value="NZ_CAAHFG010000002.1"/>
</dbReference>
<accession>A0A6C2U6C2</accession>
<comment type="subunit">
    <text evidence="2 6">Part of the 50S ribosomal subunit.</text>
</comment>
<evidence type="ECO:0000256" key="5">
    <source>
        <dbReference type="ARBA" id="ARBA00035201"/>
    </source>
</evidence>
<dbReference type="InterPro" id="IPR005823">
    <property type="entry name" value="Ribosomal_uL13_bac-type"/>
</dbReference>
<dbReference type="PIRSF" id="PIRSF002181">
    <property type="entry name" value="Ribosomal_L13"/>
    <property type="match status" value="1"/>
</dbReference>
<evidence type="ECO:0000256" key="7">
    <source>
        <dbReference type="RuleBase" id="RU003877"/>
    </source>
</evidence>
<keyword evidence="3 6" id="KW-0689">Ribosomal protein</keyword>
<dbReference type="GO" id="GO:0003735">
    <property type="term" value="F:structural constituent of ribosome"/>
    <property type="evidence" value="ECO:0007669"/>
    <property type="project" value="InterPro"/>
</dbReference>
<dbReference type="NCBIfam" id="TIGR01066">
    <property type="entry name" value="rplM_bact"/>
    <property type="match status" value="1"/>
</dbReference>
<dbReference type="CDD" id="cd00392">
    <property type="entry name" value="Ribosomal_L13"/>
    <property type="match status" value="1"/>
</dbReference>
<evidence type="ECO:0000256" key="1">
    <source>
        <dbReference type="ARBA" id="ARBA00006227"/>
    </source>
</evidence>
<dbReference type="GO" id="GO:0003729">
    <property type="term" value="F:mRNA binding"/>
    <property type="evidence" value="ECO:0007669"/>
    <property type="project" value="TreeGrafter"/>
</dbReference>
<evidence type="ECO:0000256" key="8">
    <source>
        <dbReference type="RuleBase" id="RU003878"/>
    </source>
</evidence>
<comment type="similarity">
    <text evidence="1 6 7">Belongs to the universal ribosomal protein uL13 family.</text>
</comment>
<evidence type="ECO:0000256" key="4">
    <source>
        <dbReference type="ARBA" id="ARBA00023274"/>
    </source>
</evidence>
<dbReference type="PANTHER" id="PTHR11545">
    <property type="entry name" value="RIBOSOMAL PROTEIN L13"/>
    <property type="match status" value="1"/>
</dbReference>
<evidence type="ECO:0000256" key="3">
    <source>
        <dbReference type="ARBA" id="ARBA00022980"/>
    </source>
</evidence>
<dbReference type="EMBL" id="CAAHFG010000002">
    <property type="protein sequence ID" value="VGO14974.1"/>
    <property type="molecule type" value="Genomic_DNA"/>
</dbReference>
<keyword evidence="10" id="KW-1185">Reference proteome</keyword>
<evidence type="ECO:0000313" key="10">
    <source>
        <dbReference type="Proteomes" id="UP000366872"/>
    </source>
</evidence>
<dbReference type="Pfam" id="PF00572">
    <property type="entry name" value="Ribosomal_L13"/>
    <property type="match status" value="1"/>
</dbReference>
<dbReference type="Proteomes" id="UP000366872">
    <property type="component" value="Unassembled WGS sequence"/>
</dbReference>